<sequence>MEAGCKTRINELSSLDQSLAQSWEKRHCDDRSSLSEFKDDMKNGIGVPHDFYQM</sequence>
<dbReference type="Proteomes" id="UP000018511">
    <property type="component" value="Unassembled WGS sequence"/>
</dbReference>
<reference evidence="1 2" key="1">
    <citation type="submission" date="2013-10" db="EMBL/GenBank/DDBJ databases">
        <title>Whole Genome Shotgun Sequence of Pseudomonas taiwanensis SJ9.</title>
        <authorList>
            <person name="Hong S.-J."/>
            <person name="Shin J.-H."/>
        </authorList>
    </citation>
    <scope>NUCLEOTIDE SEQUENCE [LARGE SCALE GENOMIC DNA]</scope>
    <source>
        <strain evidence="1 2">SJ9</strain>
    </source>
</reference>
<accession>V7D5B1</accession>
<name>V7D5B1_9PSED</name>
<evidence type="ECO:0000313" key="2">
    <source>
        <dbReference type="Proteomes" id="UP000018511"/>
    </source>
</evidence>
<proteinExistence type="predicted"/>
<organism evidence="1 2">
    <name type="scientific">Pseudomonas taiwanensis SJ9</name>
    <dbReference type="NCBI Taxonomy" id="1388762"/>
    <lineage>
        <taxon>Bacteria</taxon>
        <taxon>Pseudomonadati</taxon>
        <taxon>Pseudomonadota</taxon>
        <taxon>Gammaproteobacteria</taxon>
        <taxon>Pseudomonadales</taxon>
        <taxon>Pseudomonadaceae</taxon>
        <taxon>Pseudomonas</taxon>
    </lineage>
</organism>
<dbReference type="AlphaFoldDB" id="V7D5B1"/>
<comment type="caution">
    <text evidence="1">The sequence shown here is derived from an EMBL/GenBank/DDBJ whole genome shotgun (WGS) entry which is preliminary data.</text>
</comment>
<dbReference type="EMBL" id="AXUP01000512">
    <property type="protein sequence ID" value="ESW36695.1"/>
    <property type="molecule type" value="Genomic_DNA"/>
</dbReference>
<evidence type="ECO:0000313" key="1">
    <source>
        <dbReference type="EMBL" id="ESW36695.1"/>
    </source>
</evidence>
<protein>
    <submittedName>
        <fullName evidence="1">Uncharacterized protein</fullName>
    </submittedName>
</protein>
<dbReference type="PATRIC" id="fig|1388762.3.peg.5360"/>
<gene>
    <name evidence="1" type="ORF">O164_28310</name>
</gene>